<feature type="compositionally biased region" description="Acidic residues" evidence="1">
    <location>
        <begin position="73"/>
        <end position="85"/>
    </location>
</feature>
<keyword evidence="3" id="KW-1185">Reference proteome</keyword>
<evidence type="ECO:0000313" key="2">
    <source>
        <dbReference type="EMBL" id="KAK7679175.1"/>
    </source>
</evidence>
<feature type="region of interest" description="Disordered" evidence="1">
    <location>
        <begin position="73"/>
        <end position="111"/>
    </location>
</feature>
<feature type="compositionally biased region" description="Basic and acidic residues" evidence="1">
    <location>
        <begin position="86"/>
        <end position="111"/>
    </location>
</feature>
<protein>
    <submittedName>
        <fullName evidence="2">Uncharacterized protein</fullName>
    </submittedName>
</protein>
<evidence type="ECO:0000313" key="3">
    <source>
        <dbReference type="Proteomes" id="UP001385951"/>
    </source>
</evidence>
<evidence type="ECO:0000256" key="1">
    <source>
        <dbReference type="SAM" id="MobiDB-lite"/>
    </source>
</evidence>
<proteinExistence type="predicted"/>
<dbReference type="AlphaFoldDB" id="A0AAW0FJG8"/>
<gene>
    <name evidence="2" type="ORF">QCA50_017753</name>
</gene>
<accession>A0AAW0FJG8</accession>
<sequence>MGKMLAHTSKTPSLSSATAPTSIALIFTMTSYNVDAASTDPRPRPTMRSFVYLLTQMASTNQGKHPVRREVEDDIQAPELEEELDNELKSTETERVKKGRPPEQQKMTEKDFPSDKAQHEEYARHSHTHLSNPFPSSSTHSISTFEGRPIDDGNLGLAMDSILTSIALRHRFQPDVAYEYWRATGSLQAVDEVLEVMIDGAYDVLEERRHGRKQVSK</sequence>
<name>A0AAW0FJG8_9APHY</name>
<dbReference type="Proteomes" id="UP001385951">
    <property type="component" value="Unassembled WGS sequence"/>
</dbReference>
<dbReference type="EMBL" id="JASBNA010000062">
    <property type="protein sequence ID" value="KAK7679175.1"/>
    <property type="molecule type" value="Genomic_DNA"/>
</dbReference>
<organism evidence="2 3">
    <name type="scientific">Cerrena zonata</name>
    <dbReference type="NCBI Taxonomy" id="2478898"/>
    <lineage>
        <taxon>Eukaryota</taxon>
        <taxon>Fungi</taxon>
        <taxon>Dikarya</taxon>
        <taxon>Basidiomycota</taxon>
        <taxon>Agaricomycotina</taxon>
        <taxon>Agaricomycetes</taxon>
        <taxon>Polyporales</taxon>
        <taxon>Cerrenaceae</taxon>
        <taxon>Cerrena</taxon>
    </lineage>
</organism>
<reference evidence="2 3" key="1">
    <citation type="submission" date="2022-09" db="EMBL/GenBank/DDBJ databases">
        <authorList>
            <person name="Palmer J.M."/>
        </authorList>
    </citation>
    <scope>NUCLEOTIDE SEQUENCE [LARGE SCALE GENOMIC DNA]</scope>
    <source>
        <strain evidence="2 3">DSM 7382</strain>
    </source>
</reference>
<comment type="caution">
    <text evidence="2">The sequence shown here is derived from an EMBL/GenBank/DDBJ whole genome shotgun (WGS) entry which is preliminary data.</text>
</comment>